<feature type="chain" id="PRO_5045677846" evidence="1">
    <location>
        <begin position="27"/>
        <end position="359"/>
    </location>
</feature>
<dbReference type="EMBL" id="JAGHKP010000002">
    <property type="protein sequence ID" value="MBO9152291.1"/>
    <property type="molecule type" value="Genomic_DNA"/>
</dbReference>
<dbReference type="Pfam" id="PF06452">
    <property type="entry name" value="CBM9_1"/>
    <property type="match status" value="1"/>
</dbReference>
<accession>A0ABS3YC96</accession>
<comment type="caution">
    <text evidence="3">The sequence shown here is derived from an EMBL/GenBank/DDBJ whole genome shotgun (WGS) entry which is preliminary data.</text>
</comment>
<gene>
    <name evidence="3" type="ORF">J7I43_08720</name>
</gene>
<evidence type="ECO:0000259" key="2">
    <source>
        <dbReference type="Pfam" id="PF06452"/>
    </source>
</evidence>
<dbReference type="Gene3D" id="2.60.40.1190">
    <property type="match status" value="1"/>
</dbReference>
<dbReference type="PANTHER" id="PTHR35532:SF5">
    <property type="entry name" value="CARBOHYDRATE-BINDING DOMAIN-CONTAINING PROTEIN"/>
    <property type="match status" value="1"/>
</dbReference>
<feature type="signal peptide" evidence="1">
    <location>
        <begin position="1"/>
        <end position="26"/>
    </location>
</feature>
<proteinExistence type="predicted"/>
<protein>
    <submittedName>
        <fullName evidence="3">Carbohydrate-binding family 9-like protein</fullName>
    </submittedName>
</protein>
<keyword evidence="1" id="KW-0732">Signal</keyword>
<name>A0ABS3YC96_9BACT</name>
<dbReference type="SUPFAM" id="SSF49344">
    <property type="entry name" value="CBD9-like"/>
    <property type="match status" value="1"/>
</dbReference>
<reference evidence="4" key="1">
    <citation type="submission" date="2021-03" db="EMBL/GenBank/DDBJ databases">
        <title>Assistant Professor.</title>
        <authorList>
            <person name="Huq M.A."/>
        </authorList>
    </citation>
    <scope>NUCLEOTIDE SEQUENCE [LARGE SCALE GENOMIC DNA]</scope>
    <source>
        <strain evidence="4">MAH-28</strain>
    </source>
</reference>
<sequence length="359" mass="41813">MRAYRGIIIRFSATLAVLLAAVSISAAQTFSANFKPFREKPRHYICFETKYVLTIDGRPDEAAWRNAPWSEDFMDIEGENKPAPLHRTRVKMLWDERNLYILAELEEPDVWGRLRQHDTIIFQDNDFEVFIDPDGDTHNYFEIEINALNTVMDLFMLKPYRNGAAAMLNWDTKGLRTAIHVNGTLNKPGDKDRSWTVEMAVPFSALSFYRGRFTPQDGSQWRINFSRVQWQTEVKENQYVKIPRTPEYNWVWSPQGIINMHAPERWGYLQFSTSPSGPVTFNEPATLAARNALWEVYYRQQQYRREHRQYAKDLGALDLMELPLTPVIEATSTQFTAVVKHAGYETIINHEGKITSRHE</sequence>
<organism evidence="3 4">
    <name type="scientific">Chitinophaga chungangae</name>
    <dbReference type="NCBI Taxonomy" id="2821488"/>
    <lineage>
        <taxon>Bacteria</taxon>
        <taxon>Pseudomonadati</taxon>
        <taxon>Bacteroidota</taxon>
        <taxon>Chitinophagia</taxon>
        <taxon>Chitinophagales</taxon>
        <taxon>Chitinophagaceae</taxon>
        <taxon>Chitinophaga</taxon>
    </lineage>
</organism>
<evidence type="ECO:0000313" key="4">
    <source>
        <dbReference type="Proteomes" id="UP000679126"/>
    </source>
</evidence>
<evidence type="ECO:0000256" key="1">
    <source>
        <dbReference type="SAM" id="SignalP"/>
    </source>
</evidence>
<dbReference type="PANTHER" id="PTHR35532">
    <property type="entry name" value="SIMILAR TO POLYHYDROXYALKANOATE DEPOLYMERASE"/>
    <property type="match status" value="1"/>
</dbReference>
<feature type="domain" description="Carbohydrate-binding" evidence="2">
    <location>
        <begin position="55"/>
        <end position="206"/>
    </location>
</feature>
<dbReference type="Proteomes" id="UP000679126">
    <property type="component" value="Unassembled WGS sequence"/>
</dbReference>
<dbReference type="CDD" id="cd09620">
    <property type="entry name" value="CBM9_like_3"/>
    <property type="match status" value="1"/>
</dbReference>
<evidence type="ECO:0000313" key="3">
    <source>
        <dbReference type="EMBL" id="MBO9152291.1"/>
    </source>
</evidence>
<keyword evidence="4" id="KW-1185">Reference proteome</keyword>
<dbReference type="InterPro" id="IPR010502">
    <property type="entry name" value="Carb-bd_dom_fam9"/>
</dbReference>
<dbReference type="RefSeq" id="WP_209145288.1">
    <property type="nucleotide sequence ID" value="NZ_JAGHKP010000002.1"/>
</dbReference>